<dbReference type="EC" id="2.1.2.10" evidence="2"/>
<evidence type="ECO:0000256" key="6">
    <source>
        <dbReference type="ARBA" id="ARBA00047665"/>
    </source>
</evidence>
<protein>
    <recommendedName>
        <fullName evidence="2">aminomethyltransferase</fullName>
        <ecNumber evidence="2">2.1.2.10</ecNumber>
    </recommendedName>
    <alternativeName>
        <fullName evidence="5">Glycine cleavage system T protein</fullName>
    </alternativeName>
</protein>
<proteinExistence type="inferred from homology"/>
<dbReference type="Gene3D" id="3.30.1360.120">
    <property type="entry name" value="Probable tRNA modification gtpase trme, domain 1"/>
    <property type="match status" value="1"/>
</dbReference>
<name>A0ABW5UQ06_9BURK</name>
<feature type="domain" description="Aminomethyltransferase C-terminal" evidence="8">
    <location>
        <begin position="284"/>
        <end position="362"/>
    </location>
</feature>
<keyword evidence="10" id="KW-1185">Reference proteome</keyword>
<dbReference type="GO" id="GO:0004047">
    <property type="term" value="F:aminomethyltransferase activity"/>
    <property type="evidence" value="ECO:0007669"/>
    <property type="project" value="UniProtKB-EC"/>
</dbReference>
<dbReference type="NCBIfam" id="TIGR00528">
    <property type="entry name" value="gcvT"/>
    <property type="match status" value="1"/>
</dbReference>
<dbReference type="Proteomes" id="UP001597463">
    <property type="component" value="Unassembled WGS sequence"/>
</dbReference>
<dbReference type="RefSeq" id="WP_281178780.1">
    <property type="nucleotide sequence ID" value="NZ_BCNT01000008.1"/>
</dbReference>
<dbReference type="InterPro" id="IPR028896">
    <property type="entry name" value="GcvT/YgfZ/DmdA"/>
</dbReference>
<dbReference type="SUPFAM" id="SSF101790">
    <property type="entry name" value="Aminomethyltransferase beta-barrel domain"/>
    <property type="match status" value="1"/>
</dbReference>
<comment type="similarity">
    <text evidence="1">Belongs to the GcvT family.</text>
</comment>
<evidence type="ECO:0000259" key="7">
    <source>
        <dbReference type="Pfam" id="PF01571"/>
    </source>
</evidence>
<sequence length="369" mass="39852">MLTTPLFALHQELGARMVPFAGYSMPVQYPQGLMAEHLHTRRSAGLFDVSHMGQLLLRGPQAALALESLMPVDVQGLGLHRQRYGLLLNDEGGILDDLMFVNRGDDLFLIVNGACKQADIAHIRTRIGQRCEVVPLPERALLALQGPKAVQALARLLPHVTSLVFMSGNHFDWQGHRLYITRSGYTGEDGFEISVPAAGAQALARALLAQPEVAPVGLGARNSLRLEAGLCLYGNDIDTSTTPAQASLGWAIQKVRRSGGEREGGFPGASRVLAELQDPGRLPRKRVGLVALERIPVRESAVLENMDGQHIGHITSGLLSPTLDKPVALAYVQPDYAAVGTQVFAMVRGKPVPMQVTATPFVPANYYRG</sequence>
<dbReference type="InterPro" id="IPR006223">
    <property type="entry name" value="GcvT"/>
</dbReference>
<dbReference type="Gene3D" id="4.10.1250.10">
    <property type="entry name" value="Aminomethyltransferase fragment"/>
    <property type="match status" value="1"/>
</dbReference>
<feature type="domain" description="GCVT N-terminal" evidence="7">
    <location>
        <begin position="7"/>
        <end position="254"/>
    </location>
</feature>
<evidence type="ECO:0000313" key="9">
    <source>
        <dbReference type="EMBL" id="MFD2755330.1"/>
    </source>
</evidence>
<dbReference type="NCBIfam" id="NF010093">
    <property type="entry name" value="PRK13579.1"/>
    <property type="match status" value="1"/>
</dbReference>
<comment type="catalytic activity">
    <reaction evidence="6">
        <text>N(6)-[(R)-S(8)-aminomethyldihydrolipoyl]-L-lysyl-[protein] + (6S)-5,6,7,8-tetrahydrofolate = N(6)-[(R)-dihydrolipoyl]-L-lysyl-[protein] + (6R)-5,10-methylene-5,6,7,8-tetrahydrofolate + NH4(+)</text>
        <dbReference type="Rhea" id="RHEA:16945"/>
        <dbReference type="Rhea" id="RHEA-COMP:10475"/>
        <dbReference type="Rhea" id="RHEA-COMP:10492"/>
        <dbReference type="ChEBI" id="CHEBI:15636"/>
        <dbReference type="ChEBI" id="CHEBI:28938"/>
        <dbReference type="ChEBI" id="CHEBI:57453"/>
        <dbReference type="ChEBI" id="CHEBI:83100"/>
        <dbReference type="ChEBI" id="CHEBI:83143"/>
        <dbReference type="EC" id="2.1.2.10"/>
    </reaction>
</comment>
<dbReference type="Pfam" id="PF01571">
    <property type="entry name" value="GCV_T"/>
    <property type="match status" value="1"/>
</dbReference>
<keyword evidence="3" id="KW-0032">Aminotransferase</keyword>
<evidence type="ECO:0000313" key="10">
    <source>
        <dbReference type="Proteomes" id="UP001597463"/>
    </source>
</evidence>
<evidence type="ECO:0000259" key="8">
    <source>
        <dbReference type="Pfam" id="PF08669"/>
    </source>
</evidence>
<organism evidence="9 10">
    <name type="scientific">Comamonas terrae</name>
    <dbReference type="NCBI Taxonomy" id="673548"/>
    <lineage>
        <taxon>Bacteria</taxon>
        <taxon>Pseudomonadati</taxon>
        <taxon>Pseudomonadota</taxon>
        <taxon>Betaproteobacteria</taxon>
        <taxon>Burkholderiales</taxon>
        <taxon>Comamonadaceae</taxon>
        <taxon>Comamonas</taxon>
    </lineage>
</organism>
<dbReference type="EMBL" id="JBHUMV010000006">
    <property type="protein sequence ID" value="MFD2755330.1"/>
    <property type="molecule type" value="Genomic_DNA"/>
</dbReference>
<evidence type="ECO:0000256" key="3">
    <source>
        <dbReference type="ARBA" id="ARBA00022576"/>
    </source>
</evidence>
<evidence type="ECO:0000256" key="4">
    <source>
        <dbReference type="ARBA" id="ARBA00022679"/>
    </source>
</evidence>
<evidence type="ECO:0000256" key="2">
    <source>
        <dbReference type="ARBA" id="ARBA00012616"/>
    </source>
</evidence>
<keyword evidence="4 9" id="KW-0808">Transferase</keyword>
<dbReference type="SUPFAM" id="SSF103025">
    <property type="entry name" value="Folate-binding domain"/>
    <property type="match status" value="1"/>
</dbReference>
<dbReference type="InterPro" id="IPR027266">
    <property type="entry name" value="TrmE/GcvT-like"/>
</dbReference>
<dbReference type="PIRSF" id="PIRSF006487">
    <property type="entry name" value="GcvT"/>
    <property type="match status" value="1"/>
</dbReference>
<dbReference type="InterPro" id="IPR013977">
    <property type="entry name" value="GcvT_C"/>
</dbReference>
<dbReference type="PANTHER" id="PTHR43757:SF2">
    <property type="entry name" value="AMINOMETHYLTRANSFERASE, MITOCHONDRIAL"/>
    <property type="match status" value="1"/>
</dbReference>
<dbReference type="Pfam" id="PF08669">
    <property type="entry name" value="GCV_T_C"/>
    <property type="match status" value="1"/>
</dbReference>
<evidence type="ECO:0000256" key="5">
    <source>
        <dbReference type="ARBA" id="ARBA00031395"/>
    </source>
</evidence>
<dbReference type="Gene3D" id="2.40.30.110">
    <property type="entry name" value="Aminomethyltransferase beta-barrel domains"/>
    <property type="match status" value="1"/>
</dbReference>
<accession>A0ABW5UQ06</accession>
<reference evidence="10" key="1">
    <citation type="journal article" date="2019" name="Int. J. Syst. Evol. Microbiol.">
        <title>The Global Catalogue of Microorganisms (GCM) 10K type strain sequencing project: providing services to taxonomists for standard genome sequencing and annotation.</title>
        <authorList>
            <consortium name="The Broad Institute Genomics Platform"/>
            <consortium name="The Broad Institute Genome Sequencing Center for Infectious Disease"/>
            <person name="Wu L."/>
            <person name="Ma J."/>
        </authorList>
    </citation>
    <scope>NUCLEOTIDE SEQUENCE [LARGE SCALE GENOMIC DNA]</scope>
    <source>
        <strain evidence="10">TISTR 1906</strain>
    </source>
</reference>
<dbReference type="NCBIfam" id="NF001567">
    <property type="entry name" value="PRK00389.1"/>
    <property type="match status" value="1"/>
</dbReference>
<dbReference type="Gene3D" id="3.30.70.1400">
    <property type="entry name" value="Aminomethyltransferase beta-barrel domains"/>
    <property type="match status" value="1"/>
</dbReference>
<dbReference type="PANTHER" id="PTHR43757">
    <property type="entry name" value="AMINOMETHYLTRANSFERASE"/>
    <property type="match status" value="1"/>
</dbReference>
<gene>
    <name evidence="9" type="primary">gcvT</name>
    <name evidence="9" type="ORF">ACFSW6_14635</name>
</gene>
<evidence type="ECO:0000256" key="1">
    <source>
        <dbReference type="ARBA" id="ARBA00008609"/>
    </source>
</evidence>
<dbReference type="InterPro" id="IPR006222">
    <property type="entry name" value="GCVT_N"/>
</dbReference>
<dbReference type="InterPro" id="IPR029043">
    <property type="entry name" value="GcvT/YgfZ_C"/>
</dbReference>
<comment type="caution">
    <text evidence="9">The sequence shown here is derived from an EMBL/GenBank/DDBJ whole genome shotgun (WGS) entry which is preliminary data.</text>
</comment>